<protein>
    <submittedName>
        <fullName evidence="1">Uncharacterized protein</fullName>
    </submittedName>
</protein>
<name>A0A167TVX6_PENCH</name>
<dbReference type="AlphaFoldDB" id="A0A167TVX6"/>
<reference evidence="1" key="1">
    <citation type="journal article" date="2014" name="Genome Announc.">
        <title>Complete sequencing and chromosome-scale genome assembly of the industrial progenitor strain P2niaD18 from the penicillin producer Penicillium chrysogenum.</title>
        <authorList>
            <person name="Specht T."/>
            <person name="Dahlmann T.A."/>
            <person name="Zadra I."/>
            <person name="Kurnsteiner H."/>
            <person name="Kuck U."/>
        </authorList>
    </citation>
    <scope>NUCLEOTIDE SEQUENCE [LARGE SCALE GENOMIC DNA]</scope>
    <source>
        <strain evidence="1">P2niaD18</strain>
    </source>
</reference>
<accession>A0A167TVX6</accession>
<sequence>MTSSRTWFDQGPSRECYERGSIITTDDGTQWEIRERLKQDDIQRAAHSPISPSHATLKLRCAKANANPSRAFMRVYLQIPHIGSEFEDSETRAAQADHTFQPEELEAYTTLSNHPTVSKFTPKLLGYKVSRQGPSGFVPGGFLIIVVWEYVEGFPLGDLTGDATGYWSLSGRERAKVREHFERTFKEISSTVGIWPLPTSPHRLVWNSTTETLFWVGFRRIVRQKNRVWQKRCLPIFDLVKTPNNRWTRRDWDGILQAGNTSYHARIAMTSLAFTEIWQR</sequence>
<dbReference type="Proteomes" id="UP000076449">
    <property type="component" value="Chromosome II"/>
</dbReference>
<proteinExistence type="predicted"/>
<evidence type="ECO:0000313" key="1">
    <source>
        <dbReference type="EMBL" id="KZN88677.1"/>
    </source>
</evidence>
<dbReference type="EMBL" id="CM002799">
    <property type="protein sequence ID" value="KZN88677.1"/>
    <property type="molecule type" value="Genomic_DNA"/>
</dbReference>
<gene>
    <name evidence="1" type="ORF">EN45_072540</name>
</gene>
<organism evidence="1">
    <name type="scientific">Penicillium chrysogenum</name>
    <name type="common">Penicillium notatum</name>
    <dbReference type="NCBI Taxonomy" id="5076"/>
    <lineage>
        <taxon>Eukaryota</taxon>
        <taxon>Fungi</taxon>
        <taxon>Dikarya</taxon>
        <taxon>Ascomycota</taxon>
        <taxon>Pezizomycotina</taxon>
        <taxon>Eurotiomycetes</taxon>
        <taxon>Eurotiomycetidae</taxon>
        <taxon>Eurotiales</taxon>
        <taxon>Aspergillaceae</taxon>
        <taxon>Penicillium</taxon>
        <taxon>Penicillium chrysogenum species complex</taxon>
    </lineage>
</organism>